<dbReference type="SUPFAM" id="SSF46785">
    <property type="entry name" value="Winged helix' DNA-binding domain"/>
    <property type="match status" value="1"/>
</dbReference>
<dbReference type="InterPro" id="IPR036390">
    <property type="entry name" value="WH_DNA-bd_sf"/>
</dbReference>
<evidence type="ECO:0000313" key="8">
    <source>
        <dbReference type="Proteomes" id="UP001061361"/>
    </source>
</evidence>
<dbReference type="InterPro" id="IPR036388">
    <property type="entry name" value="WH-like_DNA-bd_sf"/>
</dbReference>
<dbReference type="InterPro" id="IPR002481">
    <property type="entry name" value="FUR"/>
</dbReference>
<keyword evidence="8" id="KW-1185">Reference proteome</keyword>
<keyword evidence="6" id="KW-0804">Transcription</keyword>
<evidence type="ECO:0000256" key="2">
    <source>
        <dbReference type="ARBA" id="ARBA00022491"/>
    </source>
</evidence>
<evidence type="ECO:0000256" key="3">
    <source>
        <dbReference type="ARBA" id="ARBA00022833"/>
    </source>
</evidence>
<gene>
    <name evidence="7" type="ORF">JCM14722_23040</name>
</gene>
<dbReference type="PANTHER" id="PTHR33202:SF7">
    <property type="entry name" value="FERRIC UPTAKE REGULATION PROTEIN"/>
    <property type="match status" value="1"/>
</dbReference>
<dbReference type="Gene3D" id="1.10.10.10">
    <property type="entry name" value="Winged helix-like DNA-binding domain superfamily/Winged helix DNA-binding domain"/>
    <property type="match status" value="1"/>
</dbReference>
<evidence type="ECO:0000256" key="5">
    <source>
        <dbReference type="ARBA" id="ARBA00023125"/>
    </source>
</evidence>
<dbReference type="Pfam" id="PF01475">
    <property type="entry name" value="FUR"/>
    <property type="match status" value="1"/>
</dbReference>
<dbReference type="CDD" id="cd07153">
    <property type="entry name" value="Fur_like"/>
    <property type="match status" value="1"/>
</dbReference>
<evidence type="ECO:0000256" key="4">
    <source>
        <dbReference type="ARBA" id="ARBA00023015"/>
    </source>
</evidence>
<name>A0ABM8ATL1_9BACT</name>
<evidence type="ECO:0000256" key="6">
    <source>
        <dbReference type="ARBA" id="ARBA00023163"/>
    </source>
</evidence>
<keyword evidence="3" id="KW-0862">Zinc</keyword>
<comment type="similarity">
    <text evidence="1">Belongs to the Fur family.</text>
</comment>
<protein>
    <submittedName>
        <fullName evidence="7">Transcriptional repressor</fullName>
    </submittedName>
</protein>
<dbReference type="Proteomes" id="UP001061361">
    <property type="component" value="Chromosome"/>
</dbReference>
<accession>A0ABM8ATL1</accession>
<evidence type="ECO:0000256" key="1">
    <source>
        <dbReference type="ARBA" id="ARBA00007957"/>
    </source>
</evidence>
<keyword evidence="2" id="KW-0678">Repressor</keyword>
<proteinExistence type="inferred from homology"/>
<sequence>MDSQKRLDYLLDVLRERGNRLTPQRVAILRALVRNDNHPSAEQIHGEILRDFPTTSLATVYKTIALLKEIGEILELGFGDDGSRFDGRKPYPHPHLICTQCGAILDSEVDNFNKLIDNLASRNGFSVQTHRFDIFGLCSACNKN</sequence>
<evidence type="ECO:0000313" key="7">
    <source>
        <dbReference type="EMBL" id="BDQ34762.1"/>
    </source>
</evidence>
<dbReference type="PANTHER" id="PTHR33202">
    <property type="entry name" value="ZINC UPTAKE REGULATION PROTEIN"/>
    <property type="match status" value="1"/>
</dbReference>
<dbReference type="RefSeq" id="WP_264981654.1">
    <property type="nucleotide sequence ID" value="NZ_AP026708.1"/>
</dbReference>
<keyword evidence="5" id="KW-0238">DNA-binding</keyword>
<dbReference type="InterPro" id="IPR043135">
    <property type="entry name" value="Fur_C"/>
</dbReference>
<reference evidence="7" key="1">
    <citation type="submission" date="2022-08" db="EMBL/GenBank/DDBJ databases">
        <title>Genome Sequence of the sulphate-reducing bacterium, Pseudodesulfovibrio portus JCM14722.</title>
        <authorList>
            <person name="Kondo R."/>
            <person name="Kataoka T."/>
        </authorList>
    </citation>
    <scope>NUCLEOTIDE SEQUENCE</scope>
    <source>
        <strain evidence="7">JCM 14722</strain>
    </source>
</reference>
<dbReference type="Gene3D" id="3.30.1490.190">
    <property type="match status" value="1"/>
</dbReference>
<organism evidence="7 8">
    <name type="scientific">Pseudodesulfovibrio portus</name>
    <dbReference type="NCBI Taxonomy" id="231439"/>
    <lineage>
        <taxon>Bacteria</taxon>
        <taxon>Pseudomonadati</taxon>
        <taxon>Thermodesulfobacteriota</taxon>
        <taxon>Desulfovibrionia</taxon>
        <taxon>Desulfovibrionales</taxon>
        <taxon>Desulfovibrionaceae</taxon>
    </lineage>
</organism>
<dbReference type="EMBL" id="AP026708">
    <property type="protein sequence ID" value="BDQ34762.1"/>
    <property type="molecule type" value="Genomic_DNA"/>
</dbReference>
<keyword evidence="4" id="KW-0805">Transcription regulation</keyword>